<proteinExistence type="predicted"/>
<dbReference type="EMBL" id="CM039427">
    <property type="protein sequence ID" value="KAI4353550.1"/>
    <property type="molecule type" value="Genomic_DNA"/>
</dbReference>
<sequence>MKLAMEERTVIGKRFGDEQSNLLDQFERMSFEAHLNRAMLGRSLSEPGLSRSRSHKHSRLNVANPTTTGIAVGWAPNSMAIPLMSQVKQGHRRGSGFNKVLKKLLKPLLWRKSKARKQVPDPQDPFSWKDFSRSFRF</sequence>
<gene>
    <name evidence="1" type="ORF">L6164_002490</name>
</gene>
<keyword evidence="2" id="KW-1185">Reference proteome</keyword>
<accession>A0ACB9PYZ1</accession>
<name>A0ACB9PYZ1_BAUVA</name>
<evidence type="ECO:0000313" key="2">
    <source>
        <dbReference type="Proteomes" id="UP000828941"/>
    </source>
</evidence>
<evidence type="ECO:0000313" key="1">
    <source>
        <dbReference type="EMBL" id="KAI4353550.1"/>
    </source>
</evidence>
<protein>
    <submittedName>
        <fullName evidence="1">Uncharacterized protein</fullName>
    </submittedName>
</protein>
<comment type="caution">
    <text evidence="1">The sequence shown here is derived from an EMBL/GenBank/DDBJ whole genome shotgun (WGS) entry which is preliminary data.</text>
</comment>
<reference evidence="1 2" key="1">
    <citation type="journal article" date="2022" name="DNA Res.">
        <title>Chromosomal-level genome assembly of the orchid tree Bauhinia variegata (Leguminosae; Cercidoideae) supports the allotetraploid origin hypothesis of Bauhinia.</title>
        <authorList>
            <person name="Zhong Y."/>
            <person name="Chen Y."/>
            <person name="Zheng D."/>
            <person name="Pang J."/>
            <person name="Liu Y."/>
            <person name="Luo S."/>
            <person name="Meng S."/>
            <person name="Qian L."/>
            <person name="Wei D."/>
            <person name="Dai S."/>
            <person name="Zhou R."/>
        </authorList>
    </citation>
    <scope>NUCLEOTIDE SEQUENCE [LARGE SCALE GENOMIC DNA]</scope>
    <source>
        <strain evidence="1">BV-YZ2020</strain>
    </source>
</reference>
<organism evidence="1 2">
    <name type="scientific">Bauhinia variegata</name>
    <name type="common">Purple orchid tree</name>
    <name type="synonym">Phanera variegata</name>
    <dbReference type="NCBI Taxonomy" id="167791"/>
    <lineage>
        <taxon>Eukaryota</taxon>
        <taxon>Viridiplantae</taxon>
        <taxon>Streptophyta</taxon>
        <taxon>Embryophyta</taxon>
        <taxon>Tracheophyta</taxon>
        <taxon>Spermatophyta</taxon>
        <taxon>Magnoliopsida</taxon>
        <taxon>eudicotyledons</taxon>
        <taxon>Gunneridae</taxon>
        <taxon>Pentapetalae</taxon>
        <taxon>rosids</taxon>
        <taxon>fabids</taxon>
        <taxon>Fabales</taxon>
        <taxon>Fabaceae</taxon>
        <taxon>Cercidoideae</taxon>
        <taxon>Cercideae</taxon>
        <taxon>Bauhiniinae</taxon>
        <taxon>Bauhinia</taxon>
    </lineage>
</organism>
<dbReference type="Proteomes" id="UP000828941">
    <property type="component" value="Chromosome 2"/>
</dbReference>